<feature type="transmembrane region" description="Helical" evidence="1">
    <location>
        <begin position="57"/>
        <end position="74"/>
    </location>
</feature>
<gene>
    <name evidence="2" type="ORF">METZ01_LOCUS268987</name>
</gene>
<dbReference type="EMBL" id="UINC01076709">
    <property type="protein sequence ID" value="SVC16133.1"/>
    <property type="molecule type" value="Genomic_DNA"/>
</dbReference>
<keyword evidence="1" id="KW-0472">Membrane</keyword>
<dbReference type="AlphaFoldDB" id="A0A382JY29"/>
<proteinExistence type="predicted"/>
<name>A0A382JY29_9ZZZZ</name>
<accession>A0A382JY29</accession>
<evidence type="ECO:0000313" key="2">
    <source>
        <dbReference type="EMBL" id="SVC16133.1"/>
    </source>
</evidence>
<evidence type="ECO:0000256" key="1">
    <source>
        <dbReference type="SAM" id="Phobius"/>
    </source>
</evidence>
<protein>
    <recommendedName>
        <fullName evidence="3">DNA translocase FtsK 4TM region domain-containing protein</fullName>
    </recommendedName>
</protein>
<keyword evidence="1" id="KW-1133">Transmembrane helix</keyword>
<sequence>MTMIAEIRRWLSGVMELLLWLVAMLALLQVLFGDNFVEFFGIDLVGNIGSIVAKFGNAGLVGIVAAALIAYLIARNRPGSSGGP</sequence>
<reference evidence="2" key="1">
    <citation type="submission" date="2018-05" db="EMBL/GenBank/DDBJ databases">
        <authorList>
            <person name="Lanie J.A."/>
            <person name="Ng W.-L."/>
            <person name="Kazmierczak K.M."/>
            <person name="Andrzejewski T.M."/>
            <person name="Davidsen T.M."/>
            <person name="Wayne K.J."/>
            <person name="Tettelin H."/>
            <person name="Glass J.I."/>
            <person name="Rusch D."/>
            <person name="Podicherti R."/>
            <person name="Tsui H.-C.T."/>
            <person name="Winkler M.E."/>
        </authorList>
    </citation>
    <scope>NUCLEOTIDE SEQUENCE</scope>
</reference>
<evidence type="ECO:0008006" key="3">
    <source>
        <dbReference type="Google" id="ProtNLM"/>
    </source>
</evidence>
<organism evidence="2">
    <name type="scientific">marine metagenome</name>
    <dbReference type="NCBI Taxonomy" id="408172"/>
    <lineage>
        <taxon>unclassified sequences</taxon>
        <taxon>metagenomes</taxon>
        <taxon>ecological metagenomes</taxon>
    </lineage>
</organism>
<keyword evidence="1" id="KW-0812">Transmembrane</keyword>